<dbReference type="InterPro" id="IPR029045">
    <property type="entry name" value="ClpP/crotonase-like_dom_sf"/>
</dbReference>
<dbReference type="InterPro" id="IPR002477">
    <property type="entry name" value="Peptidoglycan-bd-like"/>
</dbReference>
<name>A0ABS6JVI2_9BACI</name>
<dbReference type="PANTHER" id="PTHR32060">
    <property type="entry name" value="TAIL-SPECIFIC PROTEASE"/>
    <property type="match status" value="1"/>
</dbReference>
<sequence length="500" mass="54760">MNANLNKVLMPTVIVLSLLLGASGMYVGMNVWSNGDVTPVIEQTDGDNGQESTDESYGEETPTPAILDENIEKFSTAFDLILDRYVEEVDSSKLLEGAISGMLETLDDPYSVYMDEVTAREFMESLDSSFEGIGAEVSMTNGKVTIVAPFRDSPAEDAGLRPNDQVIKVDGEDIEGLSLYEAVLKIRGEKGTVVTLTIERPGVNDLLEFDVVRDTIPIETVYSDLVEENGKKIGVIELRSFSENTAERFEEELLSFEEQGIDGLIIDVRGNPGGFLQSVEDIGDLIIPGGEPVVQIENRNGDRMRHISSLEDTRSYPIVGLINEGSASASEILAAALIEAGGYDVVGKTTFGKGTVQQTLRMDDGSEIKLTLYKWLTSAGNYINEVGVEPTVEVAQPEFFYVSPIVVNEGESLTEDVTSEHVRNAQIMLSGLGFDPGREDGYFSDETASAVREFQSDVGIDVTGDIDRDTAERLQTELVNVIQDREYDYQFKKAVELLVE</sequence>
<dbReference type="Proteomes" id="UP000790580">
    <property type="component" value="Unassembled WGS sequence"/>
</dbReference>
<dbReference type="InterPro" id="IPR036366">
    <property type="entry name" value="PGBDSf"/>
</dbReference>
<keyword evidence="2 5" id="KW-0645">Protease</keyword>
<dbReference type="Gene3D" id="3.90.226.10">
    <property type="entry name" value="2-enoyl-CoA Hydratase, Chain A, domain 1"/>
    <property type="match status" value="1"/>
</dbReference>
<dbReference type="InterPro" id="IPR036034">
    <property type="entry name" value="PDZ_sf"/>
</dbReference>
<dbReference type="PANTHER" id="PTHR32060:SF29">
    <property type="entry name" value="CARBOXY-TERMINAL PROCESSING PROTEASE CTPB"/>
    <property type="match status" value="1"/>
</dbReference>
<dbReference type="CDD" id="cd06782">
    <property type="entry name" value="cpPDZ_CPP-like"/>
    <property type="match status" value="1"/>
</dbReference>
<dbReference type="EMBL" id="JAHQCR010000050">
    <property type="protein sequence ID" value="MBU9722257.1"/>
    <property type="molecule type" value="Genomic_DNA"/>
</dbReference>
<dbReference type="CDD" id="cd07560">
    <property type="entry name" value="Peptidase_S41_CPP"/>
    <property type="match status" value="1"/>
</dbReference>
<dbReference type="SUPFAM" id="SSF47090">
    <property type="entry name" value="PGBD-like"/>
    <property type="match status" value="1"/>
</dbReference>
<comment type="similarity">
    <text evidence="1 5">Belongs to the peptidase S41A family.</text>
</comment>
<evidence type="ECO:0000256" key="6">
    <source>
        <dbReference type="SAM" id="MobiDB-lite"/>
    </source>
</evidence>
<dbReference type="RefSeq" id="WP_088076488.1">
    <property type="nucleotide sequence ID" value="NZ_JAHQCR010000050.1"/>
</dbReference>
<evidence type="ECO:0000256" key="3">
    <source>
        <dbReference type="ARBA" id="ARBA00022801"/>
    </source>
</evidence>
<evidence type="ECO:0000313" key="9">
    <source>
        <dbReference type="Proteomes" id="UP000790580"/>
    </source>
</evidence>
<feature type="domain" description="PDZ" evidence="7">
    <location>
        <begin position="123"/>
        <end position="201"/>
    </location>
</feature>
<keyword evidence="9" id="KW-1185">Reference proteome</keyword>
<dbReference type="SUPFAM" id="SSF50156">
    <property type="entry name" value="PDZ domain-like"/>
    <property type="match status" value="1"/>
</dbReference>
<feature type="region of interest" description="Disordered" evidence="6">
    <location>
        <begin position="38"/>
        <end position="61"/>
    </location>
</feature>
<organism evidence="8 9">
    <name type="scientific">Evansella alkalicola</name>
    <dbReference type="NCBI Taxonomy" id="745819"/>
    <lineage>
        <taxon>Bacteria</taxon>
        <taxon>Bacillati</taxon>
        <taxon>Bacillota</taxon>
        <taxon>Bacilli</taxon>
        <taxon>Bacillales</taxon>
        <taxon>Bacillaceae</taxon>
        <taxon>Evansella</taxon>
    </lineage>
</organism>
<dbReference type="InterPro" id="IPR001478">
    <property type="entry name" value="PDZ"/>
</dbReference>
<dbReference type="Gene3D" id="2.30.42.10">
    <property type="match status" value="1"/>
</dbReference>
<dbReference type="NCBIfam" id="TIGR00225">
    <property type="entry name" value="prc"/>
    <property type="match status" value="1"/>
</dbReference>
<comment type="caution">
    <text evidence="8">The sequence shown here is derived from an EMBL/GenBank/DDBJ whole genome shotgun (WGS) entry which is preliminary data.</text>
</comment>
<keyword evidence="3 5" id="KW-0378">Hydrolase</keyword>
<protein>
    <submittedName>
        <fullName evidence="8">S41 family peptidase</fullName>
    </submittedName>
</protein>
<dbReference type="PROSITE" id="PS50106">
    <property type="entry name" value="PDZ"/>
    <property type="match status" value="1"/>
</dbReference>
<dbReference type="Gene3D" id="1.10.101.10">
    <property type="entry name" value="PGBD-like superfamily/PGBD"/>
    <property type="match status" value="1"/>
</dbReference>
<dbReference type="Pfam" id="PF03572">
    <property type="entry name" value="Peptidase_S41"/>
    <property type="match status" value="1"/>
</dbReference>
<dbReference type="InterPro" id="IPR055210">
    <property type="entry name" value="CtpA/B_N"/>
</dbReference>
<dbReference type="Gene3D" id="3.30.750.44">
    <property type="match status" value="1"/>
</dbReference>
<evidence type="ECO:0000313" key="8">
    <source>
        <dbReference type="EMBL" id="MBU9722257.1"/>
    </source>
</evidence>
<dbReference type="SMART" id="SM00228">
    <property type="entry name" value="PDZ"/>
    <property type="match status" value="1"/>
</dbReference>
<gene>
    <name evidence="8" type="ORF">KS407_12500</name>
</gene>
<dbReference type="InterPro" id="IPR036365">
    <property type="entry name" value="PGBD-like_sf"/>
</dbReference>
<dbReference type="InterPro" id="IPR005151">
    <property type="entry name" value="Tail-specific_protease"/>
</dbReference>
<dbReference type="Pfam" id="PF00595">
    <property type="entry name" value="PDZ"/>
    <property type="match status" value="1"/>
</dbReference>
<keyword evidence="4 5" id="KW-0720">Serine protease</keyword>
<dbReference type="InterPro" id="IPR004447">
    <property type="entry name" value="Peptidase_S41A"/>
</dbReference>
<evidence type="ECO:0000259" key="7">
    <source>
        <dbReference type="PROSITE" id="PS50106"/>
    </source>
</evidence>
<dbReference type="SUPFAM" id="SSF52096">
    <property type="entry name" value="ClpP/crotonase"/>
    <property type="match status" value="1"/>
</dbReference>
<accession>A0ABS6JVI2</accession>
<evidence type="ECO:0000256" key="1">
    <source>
        <dbReference type="ARBA" id="ARBA00009179"/>
    </source>
</evidence>
<evidence type="ECO:0000256" key="4">
    <source>
        <dbReference type="ARBA" id="ARBA00022825"/>
    </source>
</evidence>
<evidence type="ECO:0000256" key="5">
    <source>
        <dbReference type="RuleBase" id="RU004404"/>
    </source>
</evidence>
<reference evidence="8 9" key="1">
    <citation type="submission" date="2021-06" db="EMBL/GenBank/DDBJ databases">
        <title>Bacillus sp. RD4P76, an endophyte from a halophyte.</title>
        <authorList>
            <person name="Sun J.-Q."/>
        </authorList>
    </citation>
    <scope>NUCLEOTIDE SEQUENCE [LARGE SCALE GENOMIC DNA]</scope>
    <source>
        <strain evidence="8 9">JCM 17098</strain>
    </source>
</reference>
<dbReference type="SMART" id="SM00245">
    <property type="entry name" value="TSPc"/>
    <property type="match status" value="1"/>
</dbReference>
<dbReference type="Pfam" id="PF01471">
    <property type="entry name" value="PG_binding_1"/>
    <property type="match status" value="1"/>
</dbReference>
<proteinExistence type="inferred from homology"/>
<dbReference type="Pfam" id="PF22694">
    <property type="entry name" value="CtpB_N-like"/>
    <property type="match status" value="1"/>
</dbReference>
<evidence type="ECO:0000256" key="2">
    <source>
        <dbReference type="ARBA" id="ARBA00022670"/>
    </source>
</evidence>